<protein>
    <submittedName>
        <fullName evidence="1">Uncharacterized protein</fullName>
    </submittedName>
</protein>
<dbReference type="AlphaFoldDB" id="A0A9P9XTX9"/>
<reference evidence="1" key="2">
    <citation type="submission" date="2022-07" db="EMBL/GenBank/DDBJ databases">
        <authorList>
            <person name="Goncalves M.F.M."/>
            <person name="Hilario S."/>
            <person name="Van De Peer Y."/>
            <person name="Esteves A.C."/>
            <person name="Alves A."/>
        </authorList>
    </citation>
    <scope>NUCLEOTIDE SEQUENCE</scope>
    <source>
        <strain evidence="1">MUM 19.33</strain>
    </source>
</reference>
<comment type="caution">
    <text evidence="1">The sequence shown here is derived from an EMBL/GenBank/DDBJ whole genome shotgun (WGS) entry which is preliminary data.</text>
</comment>
<reference evidence="1" key="1">
    <citation type="journal article" date="2021" name="J Fungi (Basel)">
        <title>Genomic and Metabolomic Analyses of the Marine Fungus Emericellopsis cladophorae: Insights into Saltwater Adaptability Mechanisms and Its Biosynthetic Potential.</title>
        <authorList>
            <person name="Goncalves M.F.M."/>
            <person name="Hilario S."/>
            <person name="Van de Peer Y."/>
            <person name="Esteves A.C."/>
            <person name="Alves A."/>
        </authorList>
    </citation>
    <scope>NUCLEOTIDE SEQUENCE</scope>
    <source>
        <strain evidence="1">MUM 19.33</strain>
    </source>
</reference>
<dbReference type="GeneID" id="75828059"/>
<dbReference type="OrthoDB" id="2316594at2759"/>
<evidence type="ECO:0000313" key="1">
    <source>
        <dbReference type="EMBL" id="KAI6777778.1"/>
    </source>
</evidence>
<gene>
    <name evidence="1" type="ORF">J7T54_001542</name>
</gene>
<organism evidence="1 2">
    <name type="scientific">Emericellopsis cladophorae</name>
    <dbReference type="NCBI Taxonomy" id="2686198"/>
    <lineage>
        <taxon>Eukaryota</taxon>
        <taxon>Fungi</taxon>
        <taxon>Dikarya</taxon>
        <taxon>Ascomycota</taxon>
        <taxon>Pezizomycotina</taxon>
        <taxon>Sordariomycetes</taxon>
        <taxon>Hypocreomycetidae</taxon>
        <taxon>Hypocreales</taxon>
        <taxon>Bionectriaceae</taxon>
        <taxon>Emericellopsis</taxon>
    </lineage>
</organism>
<proteinExistence type="predicted"/>
<sequence length="176" mass="19123">MQTLRKHIAGASLLVDDELVDIDSSSKKNQARGISGIQPLQWRQEDIIAKTFSRILTLRTGEALIFAPSAIIGVNGNFEFTPSISDEDEVEDSGLTSDTCSSELRGLDEEHGQSAVVEAEKPCEITGACLHGTSNRHRQEHNAAQSDELIRLGSGVLMVRIRKRLTKDGGRSILAA</sequence>
<dbReference type="Proteomes" id="UP001055219">
    <property type="component" value="Unassembled WGS sequence"/>
</dbReference>
<keyword evidence="2" id="KW-1185">Reference proteome</keyword>
<evidence type="ECO:0000313" key="2">
    <source>
        <dbReference type="Proteomes" id="UP001055219"/>
    </source>
</evidence>
<name>A0A9P9XTX9_9HYPO</name>
<dbReference type="EMBL" id="JAGIXG020000106">
    <property type="protein sequence ID" value="KAI6777778.1"/>
    <property type="molecule type" value="Genomic_DNA"/>
</dbReference>
<accession>A0A9P9XTX9</accession>
<dbReference type="RefSeq" id="XP_051358634.1">
    <property type="nucleotide sequence ID" value="XM_051510470.1"/>
</dbReference>